<gene>
    <name evidence="3" type="ORF">ACFOZ4_21955</name>
</gene>
<comment type="caution">
    <text evidence="3">The sequence shown here is derived from an EMBL/GenBank/DDBJ whole genome shotgun (WGS) entry which is preliminary data.</text>
</comment>
<feature type="transmembrane region" description="Helical" evidence="1">
    <location>
        <begin position="30"/>
        <end position="46"/>
    </location>
</feature>
<evidence type="ECO:0000313" key="4">
    <source>
        <dbReference type="Proteomes" id="UP001595816"/>
    </source>
</evidence>
<evidence type="ECO:0000259" key="2">
    <source>
        <dbReference type="Pfam" id="PF10756"/>
    </source>
</evidence>
<organism evidence="3 4">
    <name type="scientific">Hamadaea flava</name>
    <dbReference type="NCBI Taxonomy" id="1742688"/>
    <lineage>
        <taxon>Bacteria</taxon>
        <taxon>Bacillati</taxon>
        <taxon>Actinomycetota</taxon>
        <taxon>Actinomycetes</taxon>
        <taxon>Micromonosporales</taxon>
        <taxon>Micromonosporaceae</taxon>
        <taxon>Hamadaea</taxon>
    </lineage>
</organism>
<name>A0ABV8LQM7_9ACTN</name>
<reference evidence="4" key="1">
    <citation type="journal article" date="2019" name="Int. J. Syst. Evol. Microbiol.">
        <title>The Global Catalogue of Microorganisms (GCM) 10K type strain sequencing project: providing services to taxonomists for standard genome sequencing and annotation.</title>
        <authorList>
            <consortium name="The Broad Institute Genomics Platform"/>
            <consortium name="The Broad Institute Genome Sequencing Center for Infectious Disease"/>
            <person name="Wu L."/>
            <person name="Ma J."/>
        </authorList>
    </citation>
    <scope>NUCLEOTIDE SEQUENCE [LARGE SCALE GENOMIC DNA]</scope>
    <source>
        <strain evidence="4">CGMCC 4.7289</strain>
    </source>
</reference>
<dbReference type="Proteomes" id="UP001595816">
    <property type="component" value="Unassembled WGS sequence"/>
</dbReference>
<keyword evidence="1" id="KW-1133">Transmembrane helix</keyword>
<keyword evidence="1" id="KW-0812">Transmembrane</keyword>
<sequence>MTSFRQPTALPVAGLIAAIGALPLLRASGWFFFVPLGIFVFAVWAWRSGTDADSNGVRVRALLGSRKIEWSRIEALVPAGRDKAQAVLTDGTRITLTAVRPVDLPRLVAASGKELEQAQ</sequence>
<evidence type="ECO:0000256" key="1">
    <source>
        <dbReference type="SAM" id="Phobius"/>
    </source>
</evidence>
<proteinExistence type="predicted"/>
<dbReference type="InterPro" id="IPR019692">
    <property type="entry name" value="CFP-6_PH"/>
</dbReference>
<evidence type="ECO:0000313" key="3">
    <source>
        <dbReference type="EMBL" id="MFC4133282.1"/>
    </source>
</evidence>
<keyword evidence="4" id="KW-1185">Reference proteome</keyword>
<protein>
    <submittedName>
        <fullName evidence="3">PH domain-containing protein</fullName>
    </submittedName>
</protein>
<keyword evidence="1" id="KW-0472">Membrane</keyword>
<accession>A0ABV8LQM7</accession>
<feature type="domain" description="Low molecular weight protein antigen 6 PH" evidence="2">
    <location>
        <begin position="47"/>
        <end position="115"/>
    </location>
</feature>
<dbReference type="RefSeq" id="WP_253760915.1">
    <property type="nucleotide sequence ID" value="NZ_JAMZDZ010000001.1"/>
</dbReference>
<feature type="transmembrane region" description="Helical" evidence="1">
    <location>
        <begin position="7"/>
        <end position="24"/>
    </location>
</feature>
<dbReference type="Pfam" id="PF10756">
    <property type="entry name" value="bPH_6"/>
    <property type="match status" value="1"/>
</dbReference>
<dbReference type="EMBL" id="JBHSAY010000010">
    <property type="protein sequence ID" value="MFC4133282.1"/>
    <property type="molecule type" value="Genomic_DNA"/>
</dbReference>